<sequence>MAAAAPAQGKLLPKSRRQDFLSWIPQALLPSSRIRARIPQPPHVLTPPPTFLHSRRCHCQEALTIACRREGDRRIPVNASSVDFVFAGRALDAAKLLADLAPRPRGSSSPMIDPAQCRGDWRLDLEVLLKDVTFIQRLGGLFIWTHTYTLMQKSENIEKYRIAKKSAKRAVSRARGQAYDDLYQRLDTKQGEKDIYRMAKIRERKTRDVNQVKCIKDEANQLLVKSEEIKNRWKEYFNKLFNGGNESATIELDEPFDDNNRGFVRRIQEYEVKETLKRMKVGKAMGPDGIPIEVWRCLGDIAIVWLTKLFNTIFRANRMPDEWRRSTLVPIFKNKGDVQSCTNYRGIKLMSHTMKLWERVIEHRLRKMTSVTQNQFGFMPGRSTMEAIFLLRQLMERFREQKKDLHIVFIDLEKAYDKTLEAKGFRLSRSKTEYMKCDFSAMGYEDGDVSLDGQVVPKKDTFCYLGSMLQKEGDIDEDVSHRIKAGWLKWRQAAGVLCDHRVPRKLKGKFYRTAIRPAMLYGAECWPTKRRHVQQLSVAEMRMLRWICGHTRRDRVRNDDIRERVGVAPIEEKLMQHRLRWFGHIQRRPEEAPVHIGIIRRPENVKRGRGRPTLTWTEAVKRDLKEWNIDKELAADRKGWKCAIHSTASSAAMHGHGGILGETDSSELQEVPLLSCESEVADKGFWTKLKDAIHQFIEEVMAPPTISAIIGFVVGLVPWLKSLIVGDEAPFKVIQDSLQLMGDDTIPCITLILGGNLTQGGRYFDQNQTQWRSKHVHPLDGTTARSETDLNSEVAMDVCVHGFRKSGLKRAVIVVILCVRFVLLPLIGIAVVRVAYGLGFLSRDLLYRYVLMVQFAMPPAMNISTLIPERLVWFRNDGSAVRRWTRGMLRDFSLDVPRCRGCADGVVDGLHVRSVLIEVGHRNQCTVAFSEPIVAQGIQLSNRKGGDGDGSHVSMSRSKS</sequence>
<keyword evidence="4 10" id="KW-1133">Transmembrane helix</keyword>
<evidence type="ECO:0000256" key="10">
    <source>
        <dbReference type="SAM" id="Phobius"/>
    </source>
</evidence>
<comment type="similarity">
    <text evidence="8">Belongs to the auxin efflux carrier (TC 2.A.69.2) family.</text>
</comment>
<dbReference type="AlphaFoldDB" id="A0A1D6I4D2"/>
<keyword evidence="2" id="KW-0813">Transport</keyword>
<dbReference type="PaxDb" id="4577-GRMZM2G136544_P01"/>
<comment type="function">
    <text evidence="7">Involved in cellular auxin homeostasis by regulating auxin metabolism. Regulates intracellular auxin accumulation at the endoplasmic reticulum and thus auxin availability for nuclear auxin signaling.</text>
</comment>
<dbReference type="CDD" id="cd01650">
    <property type="entry name" value="RT_nLTR_like"/>
    <property type="match status" value="1"/>
</dbReference>
<dbReference type="PANTHER" id="PTHR31651:SF3">
    <property type="entry name" value="PROTEIN PIN-LIKES 7"/>
    <property type="match status" value="1"/>
</dbReference>
<feature type="region of interest" description="Disordered" evidence="9">
    <location>
        <begin position="940"/>
        <end position="960"/>
    </location>
</feature>
<dbReference type="STRING" id="4577.A0A1D6I4D2"/>
<dbReference type="PANTHER" id="PTHR31651">
    <property type="match status" value="1"/>
</dbReference>
<dbReference type="InterPro" id="IPR004776">
    <property type="entry name" value="Mem_transp_PIN-like"/>
</dbReference>
<dbReference type="InterPro" id="IPR043502">
    <property type="entry name" value="DNA/RNA_pol_sf"/>
</dbReference>
<dbReference type="InterPro" id="IPR045033">
    <property type="entry name" value="PILS1/3/4/5/7"/>
</dbReference>
<dbReference type="ExpressionAtlas" id="A0A1D6I4D2">
    <property type="expression patterns" value="baseline and differential"/>
</dbReference>
<proteinExistence type="inferred from homology"/>
<reference evidence="11" key="1">
    <citation type="submission" date="2015-12" db="EMBL/GenBank/DDBJ databases">
        <title>Update maize B73 reference genome by single molecule sequencing technologies.</title>
        <authorList>
            <consortium name="Maize Genome Sequencing Project"/>
            <person name="Ware D."/>
        </authorList>
    </citation>
    <scope>NUCLEOTIDE SEQUENCE [LARGE SCALE GENOMIC DNA]</scope>
    <source>
        <tissue evidence="11">Seedling</tissue>
    </source>
</reference>
<feature type="transmembrane region" description="Helical" evidence="10">
    <location>
        <begin position="846"/>
        <end position="867"/>
    </location>
</feature>
<dbReference type="Pfam" id="PF03547">
    <property type="entry name" value="Mem_trans"/>
    <property type="match status" value="1"/>
</dbReference>
<dbReference type="GO" id="GO:0009734">
    <property type="term" value="P:auxin-activated signaling pathway"/>
    <property type="evidence" value="ECO:0007669"/>
    <property type="project" value="UniProtKB-KW"/>
</dbReference>
<evidence type="ECO:0000256" key="2">
    <source>
        <dbReference type="ARBA" id="ARBA00022448"/>
    </source>
</evidence>
<evidence type="ECO:0000256" key="3">
    <source>
        <dbReference type="ARBA" id="ARBA00022692"/>
    </source>
</evidence>
<gene>
    <name evidence="11" type="ORF">ZEAMMB73_Zm00001d020488</name>
</gene>
<organism evidence="11">
    <name type="scientific">Zea mays</name>
    <name type="common">Maize</name>
    <dbReference type="NCBI Taxonomy" id="4577"/>
    <lineage>
        <taxon>Eukaryota</taxon>
        <taxon>Viridiplantae</taxon>
        <taxon>Streptophyta</taxon>
        <taxon>Embryophyta</taxon>
        <taxon>Tracheophyta</taxon>
        <taxon>Spermatophyta</taxon>
        <taxon>Magnoliopsida</taxon>
        <taxon>Liliopsida</taxon>
        <taxon>Poales</taxon>
        <taxon>Poaceae</taxon>
        <taxon>PACMAD clade</taxon>
        <taxon>Panicoideae</taxon>
        <taxon>Andropogonodae</taxon>
        <taxon>Andropogoneae</taxon>
        <taxon>Tripsacinae</taxon>
        <taxon>Zea</taxon>
    </lineage>
</organism>
<evidence type="ECO:0000256" key="9">
    <source>
        <dbReference type="SAM" id="MobiDB-lite"/>
    </source>
</evidence>
<keyword evidence="6" id="KW-0927">Auxin signaling pathway</keyword>
<evidence type="ECO:0000256" key="7">
    <source>
        <dbReference type="ARBA" id="ARBA00025100"/>
    </source>
</evidence>
<evidence type="ECO:0000256" key="5">
    <source>
        <dbReference type="ARBA" id="ARBA00023136"/>
    </source>
</evidence>
<dbReference type="GO" id="GO:0005789">
    <property type="term" value="C:endoplasmic reticulum membrane"/>
    <property type="evidence" value="ECO:0007669"/>
    <property type="project" value="UniProtKB-SubCell"/>
</dbReference>
<evidence type="ECO:0000313" key="11">
    <source>
        <dbReference type="EMBL" id="ONM54999.1"/>
    </source>
</evidence>
<evidence type="ECO:0000256" key="8">
    <source>
        <dbReference type="ARBA" id="ARBA00025752"/>
    </source>
</evidence>
<comment type="subcellular location">
    <subcellularLocation>
        <location evidence="1">Endoplasmic reticulum membrane</location>
        <topology evidence="1">Multi-pass membrane protein</topology>
    </subcellularLocation>
</comment>
<feature type="transmembrane region" description="Helical" evidence="10">
    <location>
        <begin position="811"/>
        <end position="834"/>
    </location>
</feature>
<dbReference type="eggNOG" id="KOG2722">
    <property type="taxonomic scope" value="Eukaryota"/>
</dbReference>
<name>A0A1D6I4D2_MAIZE</name>
<dbReference type="GO" id="GO:0080162">
    <property type="term" value="P:endoplasmic reticulum to cytosol auxin transport"/>
    <property type="evidence" value="ECO:0007669"/>
    <property type="project" value="InterPro"/>
</dbReference>
<evidence type="ECO:0000256" key="1">
    <source>
        <dbReference type="ARBA" id="ARBA00004477"/>
    </source>
</evidence>
<dbReference type="EMBL" id="CM007650">
    <property type="protein sequence ID" value="ONM54999.1"/>
    <property type="molecule type" value="Genomic_DNA"/>
</dbReference>
<dbReference type="InParanoid" id="A0A1D6I4D2"/>
<dbReference type="SUPFAM" id="SSF56672">
    <property type="entry name" value="DNA/RNA polymerases"/>
    <property type="match status" value="1"/>
</dbReference>
<accession>A0A1D6I4D2</accession>
<protein>
    <submittedName>
        <fullName evidence="11">Retrovirus-related Pol polyprotein LINE-1</fullName>
    </submittedName>
</protein>
<evidence type="ECO:0000256" key="4">
    <source>
        <dbReference type="ARBA" id="ARBA00022989"/>
    </source>
</evidence>
<keyword evidence="5 10" id="KW-0472">Membrane</keyword>
<keyword evidence="3 10" id="KW-0812">Transmembrane</keyword>
<evidence type="ECO:0000256" key="6">
    <source>
        <dbReference type="ARBA" id="ARBA00023294"/>
    </source>
</evidence>